<organism evidence="1">
    <name type="scientific">marine sediment metagenome</name>
    <dbReference type="NCBI Taxonomy" id="412755"/>
    <lineage>
        <taxon>unclassified sequences</taxon>
        <taxon>metagenomes</taxon>
        <taxon>ecological metagenomes</taxon>
    </lineage>
</organism>
<name>A0A0F9KCB0_9ZZZZ</name>
<dbReference type="Pfam" id="PF24608">
    <property type="entry name" value="PDDEXK_15"/>
    <property type="match status" value="1"/>
</dbReference>
<accession>A0A0F9KCB0</accession>
<comment type="caution">
    <text evidence="1">The sequence shown here is derived from an EMBL/GenBank/DDBJ whole genome shotgun (WGS) entry which is preliminary data.</text>
</comment>
<protein>
    <submittedName>
        <fullName evidence="1">Uncharacterized protein</fullName>
    </submittedName>
</protein>
<sequence length="200" mass="23206">MPKGGDWERECAKQLSLWWTNGERDDTIWRTSGSGSRFTTRRKQGIDTYNAAGDLCATDPIAQPLFDFLLIECKRGYAKGRPSESINVLYWLDRPPGTKAPLLYQWWEKANQERIAAKRSEAVIIFKRTGKRACIMMDGDWYHNLLPMNGPYKGTVIDIQWDDGAPGMPETWRHRHIVIADLRFFLDWCPPETIRQMQVI</sequence>
<gene>
    <name evidence="1" type="ORF">LCGC14_1348160</name>
</gene>
<reference evidence="1" key="1">
    <citation type="journal article" date="2015" name="Nature">
        <title>Complex archaea that bridge the gap between prokaryotes and eukaryotes.</title>
        <authorList>
            <person name="Spang A."/>
            <person name="Saw J.H."/>
            <person name="Jorgensen S.L."/>
            <person name="Zaremba-Niedzwiedzka K."/>
            <person name="Martijn J."/>
            <person name="Lind A.E."/>
            <person name="van Eijk R."/>
            <person name="Schleper C."/>
            <person name="Guy L."/>
            <person name="Ettema T.J."/>
        </authorList>
    </citation>
    <scope>NUCLEOTIDE SEQUENCE</scope>
</reference>
<dbReference type="InterPro" id="IPR056931">
    <property type="entry name" value="D14-like"/>
</dbReference>
<proteinExistence type="predicted"/>
<evidence type="ECO:0000313" key="1">
    <source>
        <dbReference type="EMBL" id="KKM79618.1"/>
    </source>
</evidence>
<dbReference type="AlphaFoldDB" id="A0A0F9KCB0"/>
<dbReference type="EMBL" id="LAZR01008309">
    <property type="protein sequence ID" value="KKM79618.1"/>
    <property type="molecule type" value="Genomic_DNA"/>
</dbReference>